<feature type="region of interest" description="Disordered" evidence="7">
    <location>
        <begin position="74"/>
        <end position="96"/>
    </location>
</feature>
<feature type="region of interest" description="Disordered" evidence="7">
    <location>
        <begin position="402"/>
        <end position="456"/>
    </location>
</feature>
<keyword evidence="3" id="KW-0805">Transcription regulation</keyword>
<dbReference type="GO" id="GO:0000976">
    <property type="term" value="F:transcription cis-regulatory region binding"/>
    <property type="evidence" value="ECO:0000318"/>
    <property type="project" value="GO_Central"/>
</dbReference>
<dbReference type="GO" id="GO:0005634">
    <property type="term" value="C:nucleus"/>
    <property type="evidence" value="ECO:0000318"/>
    <property type="project" value="GO_Central"/>
</dbReference>
<name>A0A059CKD4_EUCGR</name>
<dbReference type="GO" id="GO:0006355">
    <property type="term" value="P:regulation of DNA-templated transcription"/>
    <property type="evidence" value="ECO:0000318"/>
    <property type="project" value="GO_Central"/>
</dbReference>
<keyword evidence="4" id="KW-0238">DNA-binding</keyword>
<feature type="region of interest" description="Disordered" evidence="7">
    <location>
        <begin position="1"/>
        <end position="59"/>
    </location>
</feature>
<dbReference type="InterPro" id="IPR044810">
    <property type="entry name" value="WRKY_plant"/>
</dbReference>
<feature type="compositionally biased region" description="Basic and acidic residues" evidence="7">
    <location>
        <begin position="29"/>
        <end position="44"/>
    </location>
</feature>
<dbReference type="InterPro" id="IPR003657">
    <property type="entry name" value="WRKY_dom"/>
</dbReference>
<organism evidence="9">
    <name type="scientific">Eucalyptus grandis</name>
    <name type="common">Flooded gum</name>
    <dbReference type="NCBI Taxonomy" id="71139"/>
    <lineage>
        <taxon>Eukaryota</taxon>
        <taxon>Viridiplantae</taxon>
        <taxon>Streptophyta</taxon>
        <taxon>Embryophyta</taxon>
        <taxon>Tracheophyta</taxon>
        <taxon>Spermatophyta</taxon>
        <taxon>Magnoliopsida</taxon>
        <taxon>eudicotyledons</taxon>
        <taxon>Gunneridae</taxon>
        <taxon>Pentapetalae</taxon>
        <taxon>rosids</taxon>
        <taxon>malvids</taxon>
        <taxon>Myrtales</taxon>
        <taxon>Myrtaceae</taxon>
        <taxon>Myrtoideae</taxon>
        <taxon>Eucalypteae</taxon>
        <taxon>Eucalyptus</taxon>
    </lineage>
</organism>
<evidence type="ECO:0000256" key="6">
    <source>
        <dbReference type="ARBA" id="ARBA00023242"/>
    </source>
</evidence>
<proteinExistence type="predicted"/>
<feature type="region of interest" description="Disordered" evidence="7">
    <location>
        <begin position="300"/>
        <end position="334"/>
    </location>
</feature>
<keyword evidence="6" id="KW-0539">Nucleus</keyword>
<dbReference type="FunCoup" id="A0A059CKD4">
    <property type="interactions" value="810"/>
</dbReference>
<protein>
    <recommendedName>
        <fullName evidence="8">WRKY domain-containing protein</fullName>
    </recommendedName>
</protein>
<evidence type="ECO:0000313" key="9">
    <source>
        <dbReference type="EMBL" id="KCW78903.1"/>
    </source>
</evidence>
<evidence type="ECO:0000256" key="7">
    <source>
        <dbReference type="SAM" id="MobiDB-lite"/>
    </source>
</evidence>
<dbReference type="OMA" id="PCMEDNT"/>
<keyword evidence="5" id="KW-0804">Transcription</keyword>
<dbReference type="SUPFAM" id="SSF118290">
    <property type="entry name" value="WRKY DNA-binding domain"/>
    <property type="match status" value="2"/>
</dbReference>
<dbReference type="AlphaFoldDB" id="A0A059CKD4"/>
<reference evidence="9" key="1">
    <citation type="submission" date="2013-07" db="EMBL/GenBank/DDBJ databases">
        <title>The genome of Eucalyptus grandis.</title>
        <authorList>
            <person name="Schmutz J."/>
            <person name="Hayes R."/>
            <person name="Myburg A."/>
            <person name="Tuskan G."/>
            <person name="Grattapaglia D."/>
            <person name="Rokhsar D.S."/>
        </authorList>
    </citation>
    <scope>NUCLEOTIDE SEQUENCE</scope>
    <source>
        <tissue evidence="9">Leaf extractions</tissue>
    </source>
</reference>
<dbReference type="FunFam" id="2.20.25.80:FF:000006">
    <property type="entry name" value="WRKY transcription factor"/>
    <property type="match status" value="1"/>
</dbReference>
<feature type="domain" description="WRKY" evidence="8">
    <location>
        <begin position="342"/>
        <end position="407"/>
    </location>
</feature>
<dbReference type="eggNOG" id="ENOG502QSNR">
    <property type="taxonomic scope" value="Eukaryota"/>
</dbReference>
<dbReference type="InParanoid" id="A0A059CKD4"/>
<dbReference type="Gramene" id="KCW78903">
    <property type="protein sequence ID" value="KCW78903"/>
    <property type="gene ID" value="EUGRSUZ_C00348"/>
</dbReference>
<gene>
    <name evidence="9" type="ORF">EUGRSUZ_C00348</name>
</gene>
<accession>A0A059CKD4</accession>
<feature type="compositionally biased region" description="Polar residues" evidence="7">
    <location>
        <begin position="445"/>
        <end position="456"/>
    </location>
</feature>
<evidence type="ECO:0000256" key="5">
    <source>
        <dbReference type="ARBA" id="ARBA00023163"/>
    </source>
</evidence>
<sequence>MEDRGSDTSDALQTDDETTEESESESEEERLRDLQEFRVARLGEPRGPPLAAAAGGGGGRLEATSLCAGGSHVISASREEPEERANQLNGELGSDITGEAAETYSRNPRTVCPSISSGLLLVSVSQSISSVASSTPLDRKLPPTTKVTDSCTVRSKVRNSSDCGTTSAVKASGGDGYNWRKYGQKQVKSPKGSRSYFRCTNSDCSAKKIECSDLLSQTTETVYRSSHNHDPPQKVRDGRQRSRVKSSRIIVESEVAKHPVRMLPESDPSVASREQKNELPSSVPGREIQEANGFDANYGIVAKQGNDNDPELKPRGKKNRLIRSSSPLKPGKKPKFVVHAAGDVGISADGYRWRKYGQKMVKGNPYPRNYYRCTSAGCPVRKQVETALDNASAVTITYKGIHDHDRPVPKKRNGPPSVPLIAAASSDSLHSTPIKKSDGLRDHTSPTQCSVDSEGELSSQALDLGGEKAIESARTLLSIGFEIKPR</sequence>
<keyword evidence="2" id="KW-0677">Repeat</keyword>
<evidence type="ECO:0000256" key="4">
    <source>
        <dbReference type="ARBA" id="ARBA00023125"/>
    </source>
</evidence>
<dbReference type="Gene3D" id="2.20.25.80">
    <property type="entry name" value="WRKY domain"/>
    <property type="match status" value="2"/>
</dbReference>
<dbReference type="SMART" id="SM00774">
    <property type="entry name" value="WRKY"/>
    <property type="match status" value="2"/>
</dbReference>
<comment type="subcellular location">
    <subcellularLocation>
        <location evidence="1">Nucleus</location>
    </subcellularLocation>
</comment>
<feature type="compositionally biased region" description="Basic and acidic residues" evidence="7">
    <location>
        <begin position="435"/>
        <end position="444"/>
    </location>
</feature>
<feature type="compositionally biased region" description="Acidic residues" evidence="7">
    <location>
        <begin position="13"/>
        <end position="28"/>
    </location>
</feature>
<dbReference type="OrthoDB" id="764896at2759"/>
<feature type="domain" description="WRKY" evidence="8">
    <location>
        <begin position="168"/>
        <end position="232"/>
    </location>
</feature>
<evidence type="ECO:0000256" key="3">
    <source>
        <dbReference type="ARBA" id="ARBA00023015"/>
    </source>
</evidence>
<dbReference type="GO" id="GO:0003700">
    <property type="term" value="F:DNA-binding transcription factor activity"/>
    <property type="evidence" value="ECO:0000318"/>
    <property type="project" value="GO_Central"/>
</dbReference>
<dbReference type="PANTHER" id="PTHR31221">
    <property type="entry name" value="WRKY TRANSCRIPTION FACTOR PROTEIN 1-RELATED"/>
    <property type="match status" value="1"/>
</dbReference>
<dbReference type="Pfam" id="PF03106">
    <property type="entry name" value="WRKY"/>
    <property type="match status" value="2"/>
</dbReference>
<feature type="compositionally biased region" description="Basic and acidic residues" evidence="7">
    <location>
        <begin position="227"/>
        <end position="240"/>
    </location>
</feature>
<evidence type="ECO:0000259" key="8">
    <source>
        <dbReference type="PROSITE" id="PS50811"/>
    </source>
</evidence>
<dbReference type="InterPro" id="IPR036576">
    <property type="entry name" value="WRKY_dom_sf"/>
</dbReference>
<dbReference type="EMBL" id="KK198755">
    <property type="protein sequence ID" value="KCW78903.1"/>
    <property type="molecule type" value="Genomic_DNA"/>
</dbReference>
<evidence type="ECO:0000256" key="1">
    <source>
        <dbReference type="ARBA" id="ARBA00004123"/>
    </source>
</evidence>
<dbReference type="PANTHER" id="PTHR31221:SF150">
    <property type="entry name" value="WRKY TRANSCRIPTION FACTOR 32-RELATED"/>
    <property type="match status" value="1"/>
</dbReference>
<feature type="region of interest" description="Disordered" evidence="7">
    <location>
        <begin position="222"/>
        <end position="287"/>
    </location>
</feature>
<dbReference type="PROSITE" id="PS50811">
    <property type="entry name" value="WRKY"/>
    <property type="match status" value="2"/>
</dbReference>
<evidence type="ECO:0000256" key="2">
    <source>
        <dbReference type="ARBA" id="ARBA00022737"/>
    </source>
</evidence>
<dbReference type="KEGG" id="egr:104436089"/>